<comment type="subcellular location">
    <subcellularLocation>
        <location evidence="12">Cytoplasm</location>
    </subcellularLocation>
</comment>
<dbReference type="PANTHER" id="PTHR12128">
    <property type="entry name" value="DIHYDRODIPICOLINATE SYNTHASE"/>
    <property type="match status" value="1"/>
</dbReference>
<evidence type="ECO:0000256" key="8">
    <source>
        <dbReference type="ARBA" id="ARBA00023154"/>
    </source>
</evidence>
<comment type="subunit">
    <text evidence="12">Homotetramer; dimer of dimers.</text>
</comment>
<feature type="site" description="Part of a proton relay during catalysis" evidence="12">
    <location>
        <position position="113"/>
    </location>
</feature>
<dbReference type="Gene3D" id="3.20.20.70">
    <property type="entry name" value="Aldolase class I"/>
    <property type="match status" value="1"/>
</dbReference>
<dbReference type="PANTHER" id="PTHR12128:SF66">
    <property type="entry name" value="4-HYDROXY-2-OXOGLUTARATE ALDOLASE, MITOCHONDRIAL"/>
    <property type="match status" value="1"/>
</dbReference>
<dbReference type="PROSITE" id="PS00666">
    <property type="entry name" value="DHDPS_2"/>
    <property type="match status" value="1"/>
</dbReference>
<dbReference type="SUPFAM" id="SSF51569">
    <property type="entry name" value="Aldolase"/>
    <property type="match status" value="1"/>
</dbReference>
<evidence type="ECO:0000256" key="5">
    <source>
        <dbReference type="ARBA" id="ARBA00022490"/>
    </source>
</evidence>
<comment type="caution">
    <text evidence="12">Was originally thought to be a dihydrodipicolinate synthase (DHDPS), catalyzing the condensation of (S)-aspartate-beta-semialdehyde [(S)-ASA] and pyruvate to dihydrodipicolinate (DHDP). However, it was shown in E.coli that the product of the enzymatic reaction is not dihydrodipicolinate but in fact (4S)-4-hydroxy-2,3,4,5-tetrahydro-(2S)-dipicolinic acid (HTPA), and that the consecutive dehydration reaction leading to DHDP is not spontaneous but catalyzed by DapB.</text>
</comment>
<evidence type="ECO:0000256" key="11">
    <source>
        <dbReference type="ARBA" id="ARBA00047836"/>
    </source>
</evidence>
<dbReference type="Pfam" id="PF00701">
    <property type="entry name" value="DHDPS"/>
    <property type="match status" value="1"/>
</dbReference>
<dbReference type="GO" id="GO:0019877">
    <property type="term" value="P:diaminopimelate biosynthetic process"/>
    <property type="evidence" value="ECO:0007669"/>
    <property type="project" value="UniProtKB-UniRule"/>
</dbReference>
<feature type="binding site" evidence="12 15">
    <location>
        <position position="51"/>
    </location>
    <ligand>
        <name>pyruvate</name>
        <dbReference type="ChEBI" id="CHEBI:15361"/>
    </ligand>
</feature>
<evidence type="ECO:0000256" key="7">
    <source>
        <dbReference type="ARBA" id="ARBA00022915"/>
    </source>
</evidence>
<dbReference type="PIRSF" id="PIRSF001365">
    <property type="entry name" value="DHDPS"/>
    <property type="match status" value="1"/>
</dbReference>
<protein>
    <recommendedName>
        <fullName evidence="4 12">4-hydroxy-tetrahydrodipicolinate synthase</fullName>
        <shortName evidence="12">HTPA synthase</shortName>
        <ecNumber evidence="4 12">4.3.3.7</ecNumber>
    </recommendedName>
</protein>
<evidence type="ECO:0000256" key="1">
    <source>
        <dbReference type="ARBA" id="ARBA00003294"/>
    </source>
</evidence>
<dbReference type="Proteomes" id="UP001056132">
    <property type="component" value="Chromosome 1"/>
</dbReference>
<evidence type="ECO:0000256" key="15">
    <source>
        <dbReference type="PIRSR" id="PIRSR001365-2"/>
    </source>
</evidence>
<evidence type="ECO:0000313" key="18">
    <source>
        <dbReference type="Proteomes" id="UP000318943"/>
    </source>
</evidence>
<dbReference type="AlphaFoldDB" id="A0AAE9HX56"/>
<dbReference type="GO" id="GO:0005737">
    <property type="term" value="C:cytoplasm"/>
    <property type="evidence" value="ECO:0007669"/>
    <property type="project" value="UniProtKB-SubCell"/>
</dbReference>
<dbReference type="SMART" id="SM01130">
    <property type="entry name" value="DHDPS"/>
    <property type="match status" value="1"/>
</dbReference>
<organism evidence="17 19">
    <name type="scientific">Cupriavidus campinensis</name>
    <dbReference type="NCBI Taxonomy" id="151783"/>
    <lineage>
        <taxon>Bacteria</taxon>
        <taxon>Pseudomonadati</taxon>
        <taxon>Pseudomonadota</taxon>
        <taxon>Betaproteobacteria</taxon>
        <taxon>Burkholderiales</taxon>
        <taxon>Burkholderiaceae</taxon>
        <taxon>Cupriavidus</taxon>
    </lineage>
</organism>
<feature type="site" description="Part of a proton relay during catalysis" evidence="12">
    <location>
        <position position="50"/>
    </location>
</feature>
<sequence length="323" mass="34206">MPHTDPVIGDGLWLPLVTPLRHGAPDLRAAQQLAAHYAGAGVDGLIVLGTTGEGGLLTEAERLMVTAAVLEVAQGSMPVMAGVGGVDTRSVCEQVRTLDRFDLAGYLVPPPYYLRVSDEGIAWHVRRVASQTARPLMLYNVPKRTGSTISPALALRLADHPQVVAIKECDRAGLRALVGQDALRVFCGEDAAMLDHLLAGGAGVVPAAAHIRPDLFVRLLQLARTGRDEAARALFRQLSPLIDLMFAEPNPAPVKAALALAGLARAEVRQPLTPATRALTARLEATMALLPPAALPTFPPSPMHIPTATGKMPDCLKNVHHVT</sequence>
<dbReference type="InterPro" id="IPR005263">
    <property type="entry name" value="DapA"/>
</dbReference>
<keyword evidence="9 12" id="KW-0456">Lyase</keyword>
<dbReference type="PRINTS" id="PR00146">
    <property type="entry name" value="DHPICSNTHASE"/>
</dbReference>
<dbReference type="InterPro" id="IPR002220">
    <property type="entry name" value="DapA-like"/>
</dbReference>
<evidence type="ECO:0000256" key="3">
    <source>
        <dbReference type="ARBA" id="ARBA00007592"/>
    </source>
</evidence>
<keyword evidence="6 12" id="KW-0028">Amino-acid biosynthesis</keyword>
<evidence type="ECO:0000256" key="6">
    <source>
        <dbReference type="ARBA" id="ARBA00022605"/>
    </source>
</evidence>
<dbReference type="InterPro" id="IPR020625">
    <property type="entry name" value="Schiff_base-form_aldolases_AS"/>
</dbReference>
<comment type="similarity">
    <text evidence="3 12 13">Belongs to the DapA family.</text>
</comment>
<evidence type="ECO:0000256" key="2">
    <source>
        <dbReference type="ARBA" id="ARBA00005120"/>
    </source>
</evidence>
<keyword evidence="7 12" id="KW-0220">Diaminopimelate biosynthesis</keyword>
<evidence type="ECO:0000256" key="9">
    <source>
        <dbReference type="ARBA" id="ARBA00023239"/>
    </source>
</evidence>
<dbReference type="KEGG" id="ccam:M5D45_14165"/>
<evidence type="ECO:0000313" key="19">
    <source>
        <dbReference type="Proteomes" id="UP001056132"/>
    </source>
</evidence>
<keyword evidence="5 12" id="KW-0963">Cytoplasm</keyword>
<reference evidence="16 18" key="1">
    <citation type="submission" date="2019-05" db="EMBL/GenBank/DDBJ databases">
        <title>Whole genome sequence analysis of Cupriavidus campinensis S14E4C strain.</title>
        <authorList>
            <person name="Abbaszade G."/>
            <person name="Szabo A."/>
            <person name="Toumi M."/>
            <person name="Toth E."/>
        </authorList>
    </citation>
    <scope>NUCLEOTIDE SEQUENCE [LARGE SCALE GENOMIC DNA]</scope>
    <source>
        <strain evidence="16 18">S14E4C</strain>
    </source>
</reference>
<dbReference type="NCBIfam" id="TIGR00674">
    <property type="entry name" value="dapA"/>
    <property type="match status" value="1"/>
</dbReference>
<name>A0AAE9HX56_9BURK</name>
<dbReference type="PROSITE" id="PS00665">
    <property type="entry name" value="DHDPS_1"/>
    <property type="match status" value="1"/>
</dbReference>
<comment type="pathway">
    <text evidence="2 12">Amino-acid biosynthesis; L-lysine biosynthesis via DAP pathway; (S)-tetrahydrodipicolinate from L-aspartate: step 3/4.</text>
</comment>
<dbReference type="EMBL" id="CP097330">
    <property type="protein sequence ID" value="URF03649.1"/>
    <property type="molecule type" value="Genomic_DNA"/>
</dbReference>
<evidence type="ECO:0000256" key="13">
    <source>
        <dbReference type="PIRNR" id="PIRNR001365"/>
    </source>
</evidence>
<evidence type="ECO:0000256" key="10">
    <source>
        <dbReference type="ARBA" id="ARBA00023270"/>
    </source>
</evidence>
<keyword evidence="10 12" id="KW-0704">Schiff base</keyword>
<gene>
    <name evidence="12 17" type="primary">dapA</name>
    <name evidence="16" type="ORF">FGG12_23250</name>
    <name evidence="17" type="ORF">M5D45_14165</name>
</gene>
<keyword evidence="18" id="KW-1185">Reference proteome</keyword>
<comment type="function">
    <text evidence="1 12">Catalyzes the condensation of (S)-aspartate-beta-semialdehyde [(S)-ASA] and pyruvate to 4-hydroxy-tetrahydrodipicolinate (HTPA).</text>
</comment>
<dbReference type="Proteomes" id="UP000318943">
    <property type="component" value="Unassembled WGS sequence"/>
</dbReference>
<evidence type="ECO:0000256" key="12">
    <source>
        <dbReference type="HAMAP-Rule" id="MF_00418"/>
    </source>
</evidence>
<comment type="catalytic activity">
    <reaction evidence="11 12">
        <text>L-aspartate 4-semialdehyde + pyruvate = (2S,4S)-4-hydroxy-2,3,4,5-tetrahydrodipicolinate + H2O + H(+)</text>
        <dbReference type="Rhea" id="RHEA:34171"/>
        <dbReference type="ChEBI" id="CHEBI:15361"/>
        <dbReference type="ChEBI" id="CHEBI:15377"/>
        <dbReference type="ChEBI" id="CHEBI:15378"/>
        <dbReference type="ChEBI" id="CHEBI:67139"/>
        <dbReference type="ChEBI" id="CHEBI:537519"/>
        <dbReference type="EC" id="4.3.3.7"/>
    </reaction>
</comment>
<dbReference type="GO" id="GO:0009089">
    <property type="term" value="P:lysine biosynthetic process via diaminopimelate"/>
    <property type="evidence" value="ECO:0007669"/>
    <property type="project" value="UniProtKB-UniRule"/>
</dbReference>
<proteinExistence type="inferred from homology"/>
<evidence type="ECO:0000313" key="16">
    <source>
        <dbReference type="EMBL" id="TSP10410.1"/>
    </source>
</evidence>
<accession>A0AAE9HX56</accession>
<dbReference type="RefSeq" id="WP_144201443.1">
    <property type="nucleotide sequence ID" value="NZ_CP097330.1"/>
</dbReference>
<keyword evidence="8 12" id="KW-0457">Lysine biosynthesis</keyword>
<dbReference type="GO" id="GO:0008840">
    <property type="term" value="F:4-hydroxy-tetrahydrodipicolinate synthase activity"/>
    <property type="evidence" value="ECO:0007669"/>
    <property type="project" value="UniProtKB-UniRule"/>
</dbReference>
<reference evidence="17" key="2">
    <citation type="journal article" date="2022" name="Microbiol. Resour. Announc.">
        <title>Genome Sequence of Cupriavidus campinensis Strain G5, a Member of a Bacterial Consortium Capable of Polyethylene Degradation.</title>
        <authorList>
            <person name="Schneider B."/>
            <person name="Pfeiffer F."/>
            <person name="Dyall-Smith M."/>
            <person name="Kunte H.J."/>
        </authorList>
    </citation>
    <scope>NUCLEOTIDE SEQUENCE</scope>
    <source>
        <strain evidence="17">G5</strain>
    </source>
</reference>
<feature type="binding site" evidence="12 15">
    <location>
        <position position="205"/>
    </location>
    <ligand>
        <name>pyruvate</name>
        <dbReference type="ChEBI" id="CHEBI:15361"/>
    </ligand>
</feature>
<evidence type="ECO:0000313" key="17">
    <source>
        <dbReference type="EMBL" id="URF03649.1"/>
    </source>
</evidence>
<feature type="active site" description="Proton donor/acceptor" evidence="12 14">
    <location>
        <position position="139"/>
    </location>
</feature>
<dbReference type="InterPro" id="IPR013785">
    <property type="entry name" value="Aldolase_TIM"/>
</dbReference>
<dbReference type="InterPro" id="IPR020624">
    <property type="entry name" value="Schiff_base-form_aldolases_CS"/>
</dbReference>
<dbReference type="EC" id="4.3.3.7" evidence="4 12"/>
<evidence type="ECO:0000256" key="14">
    <source>
        <dbReference type="PIRSR" id="PIRSR001365-1"/>
    </source>
</evidence>
<feature type="active site" description="Schiff-base intermediate with substrate" evidence="12 14">
    <location>
        <position position="167"/>
    </location>
</feature>
<dbReference type="CDD" id="cd00950">
    <property type="entry name" value="DHDPS"/>
    <property type="match status" value="1"/>
</dbReference>
<reference evidence="17" key="3">
    <citation type="submission" date="2022-05" db="EMBL/GenBank/DDBJ databases">
        <authorList>
            <person name="Kunte H.-J."/>
        </authorList>
    </citation>
    <scope>NUCLEOTIDE SEQUENCE</scope>
    <source>
        <strain evidence="17">G5</strain>
    </source>
</reference>
<evidence type="ECO:0000256" key="4">
    <source>
        <dbReference type="ARBA" id="ARBA00012086"/>
    </source>
</evidence>
<dbReference type="HAMAP" id="MF_00418">
    <property type="entry name" value="DapA"/>
    <property type="match status" value="1"/>
</dbReference>
<dbReference type="EMBL" id="VCIZ01000016">
    <property type="protein sequence ID" value="TSP10410.1"/>
    <property type="molecule type" value="Genomic_DNA"/>
</dbReference>